<feature type="transmembrane region" description="Helical" evidence="6">
    <location>
        <begin position="172"/>
        <end position="197"/>
    </location>
</feature>
<sequence>MSNLQAVIRYGALHSDTAVLASPADAPNPWLSWSYLQDNAGSILNHFLEHVTLTLESIVIATVIAIPLGLLASRVRWLAAPIVGITGVMYTIPSLALFAALVPFTGLNDTPVVVGLVMYALLILVRNTVAGLNGVPEEVRDAARGMGYGAGKMFWQVDLPIALPSIMTGIRVATVSTVALVTVGAAVGSGGLGQLILQGFNQNFYRAQIVTASLLCVVLALFADVLLATVTKMLSPWARRRAT</sequence>
<evidence type="ECO:0000256" key="6">
    <source>
        <dbReference type="RuleBase" id="RU363032"/>
    </source>
</evidence>
<gene>
    <name evidence="8" type="ORF">GCM10009765_62650</name>
</gene>
<accession>A0ABN2IH33</accession>
<dbReference type="CDD" id="cd06261">
    <property type="entry name" value="TM_PBP2"/>
    <property type="match status" value="1"/>
</dbReference>
<dbReference type="InterPro" id="IPR000515">
    <property type="entry name" value="MetI-like"/>
</dbReference>
<evidence type="ECO:0000256" key="2">
    <source>
        <dbReference type="ARBA" id="ARBA00022448"/>
    </source>
</evidence>
<dbReference type="PANTHER" id="PTHR30177:SF4">
    <property type="entry name" value="OSMOPROTECTANT IMPORT PERMEASE PROTEIN OSMW"/>
    <property type="match status" value="1"/>
</dbReference>
<dbReference type="PROSITE" id="PS50928">
    <property type="entry name" value="ABC_TM1"/>
    <property type="match status" value="1"/>
</dbReference>
<feature type="transmembrane region" description="Helical" evidence="6">
    <location>
        <begin position="209"/>
        <end position="231"/>
    </location>
</feature>
<keyword evidence="2 6" id="KW-0813">Transport</keyword>
<evidence type="ECO:0000313" key="8">
    <source>
        <dbReference type="EMBL" id="GAA1704966.1"/>
    </source>
</evidence>
<reference evidence="8 9" key="1">
    <citation type="journal article" date="2019" name="Int. J. Syst. Evol. Microbiol.">
        <title>The Global Catalogue of Microorganisms (GCM) 10K type strain sequencing project: providing services to taxonomists for standard genome sequencing and annotation.</title>
        <authorList>
            <consortium name="The Broad Institute Genomics Platform"/>
            <consortium name="The Broad Institute Genome Sequencing Center for Infectious Disease"/>
            <person name="Wu L."/>
            <person name="Ma J."/>
        </authorList>
    </citation>
    <scope>NUCLEOTIDE SEQUENCE [LARGE SCALE GENOMIC DNA]</scope>
    <source>
        <strain evidence="8 9">JCM 14718</strain>
    </source>
</reference>
<evidence type="ECO:0000256" key="5">
    <source>
        <dbReference type="ARBA" id="ARBA00023136"/>
    </source>
</evidence>
<protein>
    <recommendedName>
        <fullName evidence="7">ABC transmembrane type-1 domain-containing protein</fullName>
    </recommendedName>
</protein>
<dbReference type="InterPro" id="IPR035906">
    <property type="entry name" value="MetI-like_sf"/>
</dbReference>
<feature type="transmembrane region" description="Helical" evidence="6">
    <location>
        <begin position="78"/>
        <end position="101"/>
    </location>
</feature>
<dbReference type="Pfam" id="PF00528">
    <property type="entry name" value="BPD_transp_1"/>
    <property type="match status" value="1"/>
</dbReference>
<evidence type="ECO:0000256" key="1">
    <source>
        <dbReference type="ARBA" id="ARBA00004141"/>
    </source>
</evidence>
<name>A0ABN2IH33_9ACTN</name>
<keyword evidence="3 6" id="KW-0812">Transmembrane</keyword>
<keyword evidence="5 6" id="KW-0472">Membrane</keyword>
<evidence type="ECO:0000256" key="3">
    <source>
        <dbReference type="ARBA" id="ARBA00022692"/>
    </source>
</evidence>
<dbReference type="RefSeq" id="WP_279579252.1">
    <property type="nucleotide sequence ID" value="NZ_BAAANY010000030.1"/>
</dbReference>
<evidence type="ECO:0000259" key="7">
    <source>
        <dbReference type="PROSITE" id="PS50928"/>
    </source>
</evidence>
<evidence type="ECO:0000256" key="4">
    <source>
        <dbReference type="ARBA" id="ARBA00022989"/>
    </source>
</evidence>
<comment type="subcellular location">
    <subcellularLocation>
        <location evidence="6">Cell membrane</location>
        <topology evidence="6">Multi-pass membrane protein</topology>
    </subcellularLocation>
    <subcellularLocation>
        <location evidence="1">Membrane</location>
        <topology evidence="1">Multi-pass membrane protein</topology>
    </subcellularLocation>
</comment>
<proteinExistence type="inferred from homology"/>
<dbReference type="Gene3D" id="1.10.3720.10">
    <property type="entry name" value="MetI-like"/>
    <property type="match status" value="1"/>
</dbReference>
<feature type="domain" description="ABC transmembrane type-1" evidence="7">
    <location>
        <begin position="47"/>
        <end position="227"/>
    </location>
</feature>
<organism evidence="8 9">
    <name type="scientific">Fodinicola feengrottensis</name>
    <dbReference type="NCBI Taxonomy" id="435914"/>
    <lineage>
        <taxon>Bacteria</taxon>
        <taxon>Bacillati</taxon>
        <taxon>Actinomycetota</taxon>
        <taxon>Actinomycetes</taxon>
        <taxon>Mycobacteriales</taxon>
        <taxon>Fodinicola</taxon>
    </lineage>
</organism>
<keyword evidence="9" id="KW-1185">Reference proteome</keyword>
<comment type="similarity">
    <text evidence="6">Belongs to the binding-protein-dependent transport system permease family.</text>
</comment>
<dbReference type="EMBL" id="BAAANY010000030">
    <property type="protein sequence ID" value="GAA1704966.1"/>
    <property type="molecule type" value="Genomic_DNA"/>
</dbReference>
<dbReference type="InterPro" id="IPR051204">
    <property type="entry name" value="ABC_transp_perm/SBD"/>
</dbReference>
<keyword evidence="4 6" id="KW-1133">Transmembrane helix</keyword>
<feature type="transmembrane region" description="Helical" evidence="6">
    <location>
        <begin position="113"/>
        <end position="135"/>
    </location>
</feature>
<dbReference type="SUPFAM" id="SSF161098">
    <property type="entry name" value="MetI-like"/>
    <property type="match status" value="1"/>
</dbReference>
<feature type="transmembrane region" description="Helical" evidence="6">
    <location>
        <begin position="51"/>
        <end position="71"/>
    </location>
</feature>
<dbReference type="Proteomes" id="UP001500618">
    <property type="component" value="Unassembled WGS sequence"/>
</dbReference>
<comment type="caution">
    <text evidence="8">The sequence shown here is derived from an EMBL/GenBank/DDBJ whole genome shotgun (WGS) entry which is preliminary data.</text>
</comment>
<dbReference type="PANTHER" id="PTHR30177">
    <property type="entry name" value="GLYCINE BETAINE/L-PROLINE TRANSPORT SYSTEM PERMEASE PROTEIN PROW"/>
    <property type="match status" value="1"/>
</dbReference>
<evidence type="ECO:0000313" key="9">
    <source>
        <dbReference type="Proteomes" id="UP001500618"/>
    </source>
</evidence>